<dbReference type="SUPFAM" id="SSF56219">
    <property type="entry name" value="DNase I-like"/>
    <property type="match status" value="1"/>
</dbReference>
<evidence type="ECO:0008006" key="4">
    <source>
        <dbReference type="Google" id="ProtNLM"/>
    </source>
</evidence>
<feature type="transmembrane region" description="Helical" evidence="1">
    <location>
        <begin position="795"/>
        <end position="813"/>
    </location>
</feature>
<gene>
    <name evidence="2" type="ORF">LSAT_V11C800416240</name>
</gene>
<dbReference type="EMBL" id="NBSK02000008">
    <property type="protein sequence ID" value="KAJ0191752.1"/>
    <property type="molecule type" value="Genomic_DNA"/>
</dbReference>
<organism evidence="2 3">
    <name type="scientific">Lactuca sativa</name>
    <name type="common">Garden lettuce</name>
    <dbReference type="NCBI Taxonomy" id="4236"/>
    <lineage>
        <taxon>Eukaryota</taxon>
        <taxon>Viridiplantae</taxon>
        <taxon>Streptophyta</taxon>
        <taxon>Embryophyta</taxon>
        <taxon>Tracheophyta</taxon>
        <taxon>Spermatophyta</taxon>
        <taxon>Magnoliopsida</taxon>
        <taxon>eudicotyledons</taxon>
        <taxon>Gunneridae</taxon>
        <taxon>Pentapetalae</taxon>
        <taxon>asterids</taxon>
        <taxon>campanulids</taxon>
        <taxon>Asterales</taxon>
        <taxon>Asteraceae</taxon>
        <taxon>Cichorioideae</taxon>
        <taxon>Cichorieae</taxon>
        <taxon>Lactucinae</taxon>
        <taxon>Lactuca</taxon>
    </lineage>
</organism>
<keyword evidence="3" id="KW-1185">Reference proteome</keyword>
<evidence type="ECO:0000313" key="2">
    <source>
        <dbReference type="EMBL" id="KAJ0191752.1"/>
    </source>
</evidence>
<feature type="transmembrane region" description="Helical" evidence="1">
    <location>
        <begin position="374"/>
        <end position="394"/>
    </location>
</feature>
<protein>
    <recommendedName>
        <fullName evidence="4">Reverse transcriptase zinc-binding domain-containing protein</fullName>
    </recommendedName>
</protein>
<feature type="transmembrane region" description="Helical" evidence="1">
    <location>
        <begin position="466"/>
        <end position="483"/>
    </location>
</feature>
<dbReference type="Gene3D" id="3.60.10.10">
    <property type="entry name" value="Endonuclease/exonuclease/phosphatase"/>
    <property type="match status" value="1"/>
</dbReference>
<dbReference type="Proteomes" id="UP000235145">
    <property type="component" value="Unassembled WGS sequence"/>
</dbReference>
<dbReference type="PANTHER" id="PTHR11439">
    <property type="entry name" value="GAG-POL-RELATED RETROTRANSPOSON"/>
    <property type="match status" value="1"/>
</dbReference>
<keyword evidence="1" id="KW-1133">Transmembrane helix</keyword>
<name>A0A9R1UPZ3_LACSA</name>
<evidence type="ECO:0000256" key="1">
    <source>
        <dbReference type="SAM" id="Phobius"/>
    </source>
</evidence>
<dbReference type="InterPro" id="IPR036691">
    <property type="entry name" value="Endo/exonu/phosph_ase_sf"/>
</dbReference>
<comment type="caution">
    <text evidence="2">The sequence shown here is derived from an EMBL/GenBank/DDBJ whole genome shotgun (WGS) entry which is preliminary data.</text>
</comment>
<evidence type="ECO:0000313" key="3">
    <source>
        <dbReference type="Proteomes" id="UP000235145"/>
    </source>
</evidence>
<dbReference type="CDD" id="cd09272">
    <property type="entry name" value="RNase_HI_RT_Ty1"/>
    <property type="match status" value="1"/>
</dbReference>
<sequence>MRYAHDILQRVDLLDAKLVHTPLTSNEVLSTHGDPFKDPALYRSLIGVLQYLTITRPDISYAVNKVSQFLQCPTTTHYQHVKHIFQYIKGTLSFGLTFSKSLHTSVLGYSHVDWARCLETRRSTYGYSIFLGGNLVFWSAKKQPIVSHSRCEFKYRVMANTVAEIILITHLLRELHVLPCGRPMLLCDNRSALFLTQNRIMWLTKGPNILTWTIISFVSLSPPENFALSLFRPSFRWLIFSLKLFRSCSLSFYDGVLQQEEPSFNEDILSAPAHVVHSRDGSKSESQEKVEGDDIFSSKEKYRNSKSSFDLQKMCSSSSHGNAKILKSKVFAESDTLIEELDWFVEMGGSLGYDMEGLQETRMTKVGLFKIKSMWGTASLILLQVVLVGGQFAFSLGPQCVVKRQVFCTHNAIVVEGTWVSLNFSCFMVNVHTPQDLASKCYLWAYLLGSINQNDGMCVLFRDFNVIWFFFLSYCGFCLNNFIDVARVVDVSMIGKCSTNVDNVRVNLSKLDRFLVSGEFFDCFMHLNVVVLDKKWSYHCPIFCMVKCLIMVHFRLNSLIFGLVLKDSIRRVFLWRGGWVSEPREVKKVFFDFYADKFKPFHGILLINRSHGVLYLDIDDNSRLEVPFTVYNIHLAIWDYSSDHAPGPGGCNASFINLIPKVENPLFIKYYMNISLISLQFKVIAKLLANRLVVVVHKVVGYEQSAFLKGLHILNGHVLVDFNKAYDSISLDYLDPMLHFLEFGDILRSWIHAMMLHSRMSYPWLFLMVPPTKEINLHNSNLFTIRLDAFEVRSLAILIGFSVGSILFMYLGLPVGESVNRLKVWKSVMDRFKKDGGFLGGSNFYVGKGIWSRILGSINQFYDSFVIPRSDMVCVLGNNDDTMWRFHWRCLIRGGEESLQLSECFSYMLELCVLLNCIPLWYNLVVDRGVGMDSILCPFCGSIPEVVNHLFFQCSVALEVWRRER</sequence>
<proteinExistence type="predicted"/>
<dbReference type="AlphaFoldDB" id="A0A9R1UPZ3"/>
<reference evidence="2 3" key="1">
    <citation type="journal article" date="2017" name="Nat. Commun.">
        <title>Genome assembly with in vitro proximity ligation data and whole-genome triplication in lettuce.</title>
        <authorList>
            <person name="Reyes-Chin-Wo S."/>
            <person name="Wang Z."/>
            <person name="Yang X."/>
            <person name="Kozik A."/>
            <person name="Arikit S."/>
            <person name="Song C."/>
            <person name="Xia L."/>
            <person name="Froenicke L."/>
            <person name="Lavelle D.O."/>
            <person name="Truco M.J."/>
            <person name="Xia R."/>
            <person name="Zhu S."/>
            <person name="Xu C."/>
            <person name="Xu H."/>
            <person name="Xu X."/>
            <person name="Cox K."/>
            <person name="Korf I."/>
            <person name="Meyers B.C."/>
            <person name="Michelmore R.W."/>
        </authorList>
    </citation>
    <scope>NUCLEOTIDE SEQUENCE [LARGE SCALE GENOMIC DNA]</scope>
    <source>
        <strain evidence="3">cv. Salinas</strain>
        <tissue evidence="2">Seedlings</tissue>
    </source>
</reference>
<keyword evidence="1" id="KW-0472">Membrane</keyword>
<keyword evidence="1" id="KW-0812">Transmembrane</keyword>
<dbReference type="PANTHER" id="PTHR11439:SF455">
    <property type="entry name" value="RLK (RECEPTOR-LIKE PROTEIN KINASE) 8, PUTATIVE-RELATED"/>
    <property type="match status" value="1"/>
</dbReference>
<accession>A0A9R1UPZ3</accession>